<evidence type="ECO:0000256" key="6">
    <source>
        <dbReference type="ARBA" id="ARBA00022840"/>
    </source>
</evidence>
<evidence type="ECO:0000313" key="13">
    <source>
        <dbReference type="EMBL" id="CAD8077602.1"/>
    </source>
</evidence>
<dbReference type="CDD" id="cd08217">
    <property type="entry name" value="STKc_Nek2"/>
    <property type="match status" value="1"/>
</dbReference>
<dbReference type="PANTHER" id="PTHR44899">
    <property type="entry name" value="CAMK FAMILY PROTEIN KINASE"/>
    <property type="match status" value="1"/>
</dbReference>
<evidence type="ECO:0000256" key="11">
    <source>
        <dbReference type="SAM" id="Coils"/>
    </source>
</evidence>
<dbReference type="Proteomes" id="UP000688137">
    <property type="component" value="Unassembled WGS sequence"/>
</dbReference>
<dbReference type="FunFam" id="1.10.510.10:FF:000356">
    <property type="entry name" value="Serine/threonine-protein kinase Nek2"/>
    <property type="match status" value="1"/>
</dbReference>
<dbReference type="EMBL" id="CAJJDM010000059">
    <property type="protein sequence ID" value="CAD8077602.1"/>
    <property type="molecule type" value="Genomic_DNA"/>
</dbReference>
<dbReference type="GO" id="GO:0004674">
    <property type="term" value="F:protein serine/threonine kinase activity"/>
    <property type="evidence" value="ECO:0007669"/>
    <property type="project" value="UniProtKB-KW"/>
</dbReference>
<dbReference type="OMA" id="LALHRCH"/>
<gene>
    <name evidence="13" type="ORF">PPRIM_AZ9-3.1.T0580195</name>
</gene>
<dbReference type="Pfam" id="PF00069">
    <property type="entry name" value="Pkinase"/>
    <property type="match status" value="1"/>
</dbReference>
<keyword evidence="3" id="KW-0808">Transferase</keyword>
<sequence>MEEHYEKLNILGKGSFGVVYKVMRKSDQKILACKELHYGIMTEKEKNQLVNEVNILRELTHSNIVQYYERIIDKKQAKIYIITEYCSGGDLSQLLKKCKKDKDYIAEDVIWKIFTQLSLAINECHNRTPKILHRDVKPANIFLDENNNIKLGDFGLSRILGENSQFCKTHVGTPYYMSPEQITEAYYDESSDIWSCGCLLYELAALKPPFEATNHLSLAIKIKSGQFDRIPLRFSEDLHQLITSMLDADPSKRPSVMEILKLPLISLRIKEKKLKEKHAQIKLKEEELRQKEQQLKMWEQSLIKQIN</sequence>
<evidence type="ECO:0000256" key="1">
    <source>
        <dbReference type="ARBA" id="ARBA00012513"/>
    </source>
</evidence>
<keyword evidence="4 9" id="KW-0547">Nucleotide-binding</keyword>
<accession>A0A8S1MG35</accession>
<evidence type="ECO:0000256" key="4">
    <source>
        <dbReference type="ARBA" id="ARBA00022741"/>
    </source>
</evidence>
<evidence type="ECO:0000256" key="8">
    <source>
        <dbReference type="ARBA" id="ARBA00048679"/>
    </source>
</evidence>
<keyword evidence="14" id="KW-1185">Reference proteome</keyword>
<feature type="coiled-coil region" evidence="11">
    <location>
        <begin position="267"/>
        <end position="301"/>
    </location>
</feature>
<comment type="caution">
    <text evidence="13">The sequence shown here is derived from an EMBL/GenBank/DDBJ whole genome shotgun (WGS) entry which is preliminary data.</text>
</comment>
<dbReference type="PIRSF" id="PIRSF000654">
    <property type="entry name" value="Integrin-linked_kinase"/>
    <property type="match status" value="1"/>
</dbReference>
<keyword evidence="5" id="KW-0418">Kinase</keyword>
<proteinExistence type="inferred from homology"/>
<evidence type="ECO:0000256" key="5">
    <source>
        <dbReference type="ARBA" id="ARBA00022777"/>
    </source>
</evidence>
<reference evidence="13" key="1">
    <citation type="submission" date="2021-01" db="EMBL/GenBank/DDBJ databases">
        <authorList>
            <consortium name="Genoscope - CEA"/>
            <person name="William W."/>
        </authorList>
    </citation>
    <scope>NUCLEOTIDE SEQUENCE</scope>
</reference>
<dbReference type="InterPro" id="IPR017441">
    <property type="entry name" value="Protein_kinase_ATP_BS"/>
</dbReference>
<keyword evidence="2 10" id="KW-0723">Serine/threonine-protein kinase</keyword>
<dbReference type="SMART" id="SM00220">
    <property type="entry name" value="S_TKc"/>
    <property type="match status" value="1"/>
</dbReference>
<dbReference type="PROSITE" id="PS00108">
    <property type="entry name" value="PROTEIN_KINASE_ST"/>
    <property type="match status" value="1"/>
</dbReference>
<keyword evidence="11" id="KW-0175">Coiled coil</keyword>
<evidence type="ECO:0000256" key="3">
    <source>
        <dbReference type="ARBA" id="ARBA00022679"/>
    </source>
</evidence>
<dbReference type="PANTHER" id="PTHR44899:SF10">
    <property type="entry name" value="NIMA-RELATED KINASE 2"/>
    <property type="match status" value="1"/>
</dbReference>
<comment type="similarity">
    <text evidence="10">Belongs to the protein kinase superfamily.</text>
</comment>
<evidence type="ECO:0000313" key="14">
    <source>
        <dbReference type="Proteomes" id="UP000688137"/>
    </source>
</evidence>
<organism evidence="13 14">
    <name type="scientific">Paramecium primaurelia</name>
    <dbReference type="NCBI Taxonomy" id="5886"/>
    <lineage>
        <taxon>Eukaryota</taxon>
        <taxon>Sar</taxon>
        <taxon>Alveolata</taxon>
        <taxon>Ciliophora</taxon>
        <taxon>Intramacronucleata</taxon>
        <taxon>Oligohymenophorea</taxon>
        <taxon>Peniculida</taxon>
        <taxon>Parameciidae</taxon>
        <taxon>Paramecium</taxon>
    </lineage>
</organism>
<name>A0A8S1MG35_PARPR</name>
<evidence type="ECO:0000256" key="9">
    <source>
        <dbReference type="PROSITE-ProRule" id="PRU10141"/>
    </source>
</evidence>
<keyword evidence="6 9" id="KW-0067">ATP-binding</keyword>
<dbReference type="PROSITE" id="PS50011">
    <property type="entry name" value="PROTEIN_KINASE_DOM"/>
    <property type="match status" value="1"/>
</dbReference>
<evidence type="ECO:0000256" key="10">
    <source>
        <dbReference type="RuleBase" id="RU000304"/>
    </source>
</evidence>
<evidence type="ECO:0000256" key="2">
    <source>
        <dbReference type="ARBA" id="ARBA00022527"/>
    </source>
</evidence>
<evidence type="ECO:0000259" key="12">
    <source>
        <dbReference type="PROSITE" id="PS50011"/>
    </source>
</evidence>
<dbReference type="AlphaFoldDB" id="A0A8S1MG35"/>
<dbReference type="FunFam" id="3.30.200.20:FF:000042">
    <property type="entry name" value="Aurora kinase A"/>
    <property type="match status" value="1"/>
</dbReference>
<evidence type="ECO:0000256" key="7">
    <source>
        <dbReference type="ARBA" id="ARBA00047899"/>
    </source>
</evidence>
<feature type="domain" description="Protein kinase" evidence="12">
    <location>
        <begin position="5"/>
        <end position="265"/>
    </location>
</feature>
<dbReference type="InterPro" id="IPR051131">
    <property type="entry name" value="NEK_Ser/Thr_kinase_NIMA"/>
</dbReference>
<dbReference type="InterPro" id="IPR008271">
    <property type="entry name" value="Ser/Thr_kinase_AS"/>
</dbReference>
<protein>
    <recommendedName>
        <fullName evidence="1">non-specific serine/threonine protein kinase</fullName>
        <ecNumber evidence="1">2.7.11.1</ecNumber>
    </recommendedName>
</protein>
<dbReference type="GO" id="GO:0005524">
    <property type="term" value="F:ATP binding"/>
    <property type="evidence" value="ECO:0007669"/>
    <property type="project" value="UniProtKB-UniRule"/>
</dbReference>
<comment type="catalytic activity">
    <reaction evidence="7">
        <text>L-threonyl-[protein] + ATP = O-phospho-L-threonyl-[protein] + ADP + H(+)</text>
        <dbReference type="Rhea" id="RHEA:46608"/>
        <dbReference type="Rhea" id="RHEA-COMP:11060"/>
        <dbReference type="Rhea" id="RHEA-COMP:11605"/>
        <dbReference type="ChEBI" id="CHEBI:15378"/>
        <dbReference type="ChEBI" id="CHEBI:30013"/>
        <dbReference type="ChEBI" id="CHEBI:30616"/>
        <dbReference type="ChEBI" id="CHEBI:61977"/>
        <dbReference type="ChEBI" id="CHEBI:456216"/>
        <dbReference type="EC" id="2.7.11.1"/>
    </reaction>
</comment>
<comment type="catalytic activity">
    <reaction evidence="8">
        <text>L-seryl-[protein] + ATP = O-phospho-L-seryl-[protein] + ADP + H(+)</text>
        <dbReference type="Rhea" id="RHEA:17989"/>
        <dbReference type="Rhea" id="RHEA-COMP:9863"/>
        <dbReference type="Rhea" id="RHEA-COMP:11604"/>
        <dbReference type="ChEBI" id="CHEBI:15378"/>
        <dbReference type="ChEBI" id="CHEBI:29999"/>
        <dbReference type="ChEBI" id="CHEBI:30616"/>
        <dbReference type="ChEBI" id="CHEBI:83421"/>
        <dbReference type="ChEBI" id="CHEBI:456216"/>
        <dbReference type="EC" id="2.7.11.1"/>
    </reaction>
</comment>
<dbReference type="EC" id="2.7.11.1" evidence="1"/>
<dbReference type="InterPro" id="IPR000719">
    <property type="entry name" value="Prot_kinase_dom"/>
</dbReference>
<feature type="binding site" evidence="9">
    <location>
        <position position="34"/>
    </location>
    <ligand>
        <name>ATP</name>
        <dbReference type="ChEBI" id="CHEBI:30616"/>
    </ligand>
</feature>
<dbReference type="PROSITE" id="PS00107">
    <property type="entry name" value="PROTEIN_KINASE_ATP"/>
    <property type="match status" value="1"/>
</dbReference>